<proteinExistence type="predicted"/>
<dbReference type="Proteomes" id="UP000677265">
    <property type="component" value="Unassembled WGS sequence"/>
</dbReference>
<accession>A0A9J6MZI5</accession>
<sequence length="604" mass="64645">MKKFRPYSTVILIVGLILSILSPAFDSFAGAAGAPPQLSLVNGGFELDDSGNMPGWHPDGAAEKVFSSQEKVFEGKSSLLIKDESTSGAYGAISDPVKTAPFENVVLTAQVFKESGAGGKADLRFFKQDGTLLSVVSALVDSSVSETGKWSSLRLAAAAPKDAAYFQAAFYTPNESVGVFYADEAKISTSTAPGTITNLGPQSTSLTIMTGAYGKDKLGRDVMYTVAQGDPAQFIVSDVKTKEIYDQEPLVALDGSNATAAWAITVATDGKVYVGSTPNGTLFQYDPNTQAMRTIGKPVPSDTVIWVLVPGKDGKVYGGTGYSQSIFEYDPATDKATVLTSFKTASKEQHVRSLAYDAERNTLYVGGADVAKLYSYNLTTGEKKLITGFGGKTSVYDLQYTAGKLFIRVDPGPVMYVYTPENNTLIVKNNPEYNTRGFSPVSPDGRVFYTYYEPKPDGGSQWSLYAYDVNTGQYGSLGIDVKGPAIAFHYVELNDPKFPGVTLVGLAGNSGRAFYYNLETGYTETPELPLPPQFVELFNIGKSVDGKILSSGFISGGGLGVYSPTQDKTTLYSSLGQVEGYATLNGKVYFGVYPRASIFEYDPA</sequence>
<name>A0A9J6MZI5_9BACI</name>
<dbReference type="Gene3D" id="2.130.10.10">
    <property type="entry name" value="YVTN repeat-like/Quinoprotein amine dehydrogenase"/>
    <property type="match status" value="1"/>
</dbReference>
<evidence type="ECO:0000313" key="1">
    <source>
        <dbReference type="EMBL" id="MCH6268980.1"/>
    </source>
</evidence>
<dbReference type="InterPro" id="IPR015943">
    <property type="entry name" value="WD40/YVTN_repeat-like_dom_sf"/>
</dbReference>
<dbReference type="AlphaFoldDB" id="A0A9J6MZI5"/>
<keyword evidence="2" id="KW-1185">Reference proteome</keyword>
<protein>
    <recommendedName>
        <fullName evidence="3">WD40 repeat domain-containing protein</fullName>
    </recommendedName>
</protein>
<gene>
    <name evidence="1" type="ORF">KHB02_025960</name>
</gene>
<evidence type="ECO:0000313" key="2">
    <source>
        <dbReference type="Proteomes" id="UP000677265"/>
    </source>
</evidence>
<dbReference type="Gene3D" id="2.60.120.260">
    <property type="entry name" value="Galactose-binding domain-like"/>
    <property type="match status" value="1"/>
</dbReference>
<evidence type="ECO:0008006" key="3">
    <source>
        <dbReference type="Google" id="ProtNLM"/>
    </source>
</evidence>
<dbReference type="EMBL" id="JAGYPE020000074">
    <property type="protein sequence ID" value="MCH6268980.1"/>
    <property type="molecule type" value="Genomic_DNA"/>
</dbReference>
<organism evidence="1 2">
    <name type="scientific">Neobacillus citreus</name>
    <dbReference type="NCBI Taxonomy" id="2833578"/>
    <lineage>
        <taxon>Bacteria</taxon>
        <taxon>Bacillati</taxon>
        <taxon>Bacillota</taxon>
        <taxon>Bacilli</taxon>
        <taxon>Bacillales</taxon>
        <taxon>Bacillaceae</taxon>
        <taxon>Neobacillus</taxon>
    </lineage>
</organism>
<dbReference type="RefSeq" id="WP_241114097.1">
    <property type="nucleotide sequence ID" value="NZ_JAGYPE020000074.1"/>
</dbReference>
<dbReference type="SUPFAM" id="SSF75011">
    <property type="entry name" value="3-carboxy-cis,cis-mucoante lactonizing enzyme"/>
    <property type="match status" value="1"/>
</dbReference>
<comment type="caution">
    <text evidence="1">The sequence shown here is derived from an EMBL/GenBank/DDBJ whole genome shotgun (WGS) entry which is preliminary data.</text>
</comment>
<reference evidence="1 2" key="1">
    <citation type="submission" date="2022-03" db="EMBL/GenBank/DDBJ databases">
        <title>Novel Bacillus species.</title>
        <authorList>
            <person name="Liu G."/>
        </authorList>
    </citation>
    <scope>NUCLEOTIDE SEQUENCE [LARGE SCALE GENOMIC DNA]</scope>
    <source>
        <strain evidence="1 2">FJAT-50051</strain>
    </source>
</reference>